<dbReference type="PROSITE" id="PS00107">
    <property type="entry name" value="PROTEIN_KINASE_ATP"/>
    <property type="match status" value="1"/>
</dbReference>
<accession>A0ABP9YBN2</accession>
<evidence type="ECO:0000259" key="9">
    <source>
        <dbReference type="PROSITE" id="PS50011"/>
    </source>
</evidence>
<dbReference type="Gene3D" id="3.30.200.20">
    <property type="entry name" value="Phosphorylase Kinase, domain 1"/>
    <property type="match status" value="1"/>
</dbReference>
<evidence type="ECO:0008006" key="13">
    <source>
        <dbReference type="Google" id="ProtNLM"/>
    </source>
</evidence>
<evidence type="ECO:0000256" key="8">
    <source>
        <dbReference type="SAM" id="MobiDB-lite"/>
    </source>
</evidence>
<feature type="region of interest" description="Disordered" evidence="8">
    <location>
        <begin position="386"/>
        <end position="405"/>
    </location>
</feature>
<dbReference type="SUPFAM" id="SSF56112">
    <property type="entry name" value="Protein kinase-like (PK-like)"/>
    <property type="match status" value="1"/>
</dbReference>
<keyword evidence="12" id="KW-1185">Reference proteome</keyword>
<dbReference type="PROSITE" id="PS00108">
    <property type="entry name" value="PROTEIN_KINASE_ST"/>
    <property type="match status" value="1"/>
</dbReference>
<evidence type="ECO:0000256" key="3">
    <source>
        <dbReference type="ARBA" id="ARBA00022741"/>
    </source>
</evidence>
<evidence type="ECO:0000256" key="4">
    <source>
        <dbReference type="ARBA" id="ARBA00022777"/>
    </source>
</evidence>
<dbReference type="InterPro" id="IPR017441">
    <property type="entry name" value="Protein_kinase_ATP_BS"/>
</dbReference>
<evidence type="ECO:0000256" key="7">
    <source>
        <dbReference type="RuleBase" id="RU000304"/>
    </source>
</evidence>
<dbReference type="Pfam" id="PF00069">
    <property type="entry name" value="Pkinase"/>
    <property type="match status" value="1"/>
</dbReference>
<evidence type="ECO:0000256" key="1">
    <source>
        <dbReference type="ARBA" id="ARBA00022527"/>
    </source>
</evidence>
<keyword evidence="5 6" id="KW-0067">ATP-binding</keyword>
<dbReference type="Gene3D" id="1.10.510.10">
    <property type="entry name" value="Transferase(Phosphotransferase) domain 1"/>
    <property type="match status" value="1"/>
</dbReference>
<comment type="similarity">
    <text evidence="7">Belongs to the protein kinase superfamily.</text>
</comment>
<dbReference type="PROSITE" id="PS51285">
    <property type="entry name" value="AGC_KINASE_CTER"/>
    <property type="match status" value="1"/>
</dbReference>
<dbReference type="PANTHER" id="PTHR24355:SF30">
    <property type="entry name" value="SERINE_THREONINE-PROTEIN KINASE 32B ISOFORM X1"/>
    <property type="match status" value="1"/>
</dbReference>
<feature type="region of interest" description="Disordered" evidence="8">
    <location>
        <begin position="316"/>
        <end position="338"/>
    </location>
</feature>
<gene>
    <name evidence="11" type="ORF">HPULCUR_009864</name>
</gene>
<keyword evidence="2" id="KW-0808">Transferase</keyword>
<dbReference type="InterPro" id="IPR000719">
    <property type="entry name" value="Prot_kinase_dom"/>
</dbReference>
<dbReference type="PROSITE" id="PS50011">
    <property type="entry name" value="PROTEIN_KINASE_DOM"/>
    <property type="match status" value="1"/>
</dbReference>
<feature type="domain" description="AGC-kinase C-terminal" evidence="10">
    <location>
        <begin position="285"/>
        <end position="368"/>
    </location>
</feature>
<feature type="domain" description="Protein kinase" evidence="9">
    <location>
        <begin position="22"/>
        <end position="284"/>
    </location>
</feature>
<organism evidence="11 12">
    <name type="scientific">Helicostylum pulchrum</name>
    <dbReference type="NCBI Taxonomy" id="562976"/>
    <lineage>
        <taxon>Eukaryota</taxon>
        <taxon>Fungi</taxon>
        <taxon>Fungi incertae sedis</taxon>
        <taxon>Mucoromycota</taxon>
        <taxon>Mucoromycotina</taxon>
        <taxon>Mucoromycetes</taxon>
        <taxon>Mucorales</taxon>
        <taxon>Mucorineae</taxon>
        <taxon>Mucoraceae</taxon>
        <taxon>Helicostylum</taxon>
    </lineage>
</organism>
<dbReference type="InterPro" id="IPR000961">
    <property type="entry name" value="AGC-kinase_C"/>
</dbReference>
<proteinExistence type="inferred from homology"/>
<dbReference type="SMART" id="SM00220">
    <property type="entry name" value="S_TKc"/>
    <property type="match status" value="1"/>
</dbReference>
<protein>
    <recommendedName>
        <fullName evidence="13">Kinase-like protein</fullName>
    </recommendedName>
</protein>
<dbReference type="InterPro" id="IPR008271">
    <property type="entry name" value="Ser/Thr_kinase_AS"/>
</dbReference>
<keyword evidence="3 6" id="KW-0547">Nucleotide-binding</keyword>
<keyword evidence="4" id="KW-0418">Kinase</keyword>
<comment type="caution">
    <text evidence="11">The sequence shown here is derived from an EMBL/GenBank/DDBJ whole genome shotgun (WGS) entry which is preliminary data.</text>
</comment>
<evidence type="ECO:0000259" key="10">
    <source>
        <dbReference type="PROSITE" id="PS51285"/>
    </source>
</evidence>
<keyword evidence="1 7" id="KW-0723">Serine/threonine-protein kinase</keyword>
<sequence length="405" mass="47334">MGALCCKQDEIDYSQGPELNHFQLLKIVGKGAFGKVRIVQHKRTKKQYALKYMNKSKCIKQKATSNMILERKLLERVEYPFITNMRYAFQDDETLFMALDLMLLGDLRLQLENYPKGFNELQVRHHVATIALSLNYLHKKRIAHRDIKPENILLDKKGFAHLSDFNIAIQFTPSQPLMWSKAGTIAYMAPEMLARKGYSTSVDWWSLGIVTFELLFGMRPYMARSKEALINSIIHQQLVFPDNVYEIVSKDCIDVITGLLDKSPFHRLGCSTDGFEKFKTHPWFRGLDWDLLEKKQLTPPNKLVNNASIRDQQLFTEDGLRSHKRNSPVKTSLDADSPVTEEARYRMQLEQEFLNFDFSQHQMAEEEDNHFSTFLEQRRNSLKKQYDRFKRRSQASYQDVPPYSD</sequence>
<feature type="binding site" evidence="6">
    <location>
        <position position="51"/>
    </location>
    <ligand>
        <name>ATP</name>
        <dbReference type="ChEBI" id="CHEBI:30616"/>
    </ligand>
</feature>
<evidence type="ECO:0000313" key="11">
    <source>
        <dbReference type="EMBL" id="GAA5804376.1"/>
    </source>
</evidence>
<dbReference type="EMBL" id="BAABUJ010000034">
    <property type="protein sequence ID" value="GAA5804376.1"/>
    <property type="molecule type" value="Genomic_DNA"/>
</dbReference>
<evidence type="ECO:0000256" key="6">
    <source>
        <dbReference type="PROSITE-ProRule" id="PRU10141"/>
    </source>
</evidence>
<reference evidence="11 12" key="1">
    <citation type="submission" date="2024-04" db="EMBL/GenBank/DDBJ databases">
        <title>genome sequences of Mucor flavus KT1a and Helicostylum pulchrum KT1b strains isolation_sourced from the surface of a dry-aged beef.</title>
        <authorList>
            <person name="Toyotome T."/>
            <person name="Hosono M."/>
            <person name="Torimaru M."/>
            <person name="Fukuda K."/>
            <person name="Mikami N."/>
        </authorList>
    </citation>
    <scope>NUCLEOTIDE SEQUENCE [LARGE SCALE GENOMIC DNA]</scope>
    <source>
        <strain evidence="11 12">KT1b</strain>
    </source>
</reference>
<evidence type="ECO:0000256" key="2">
    <source>
        <dbReference type="ARBA" id="ARBA00022679"/>
    </source>
</evidence>
<dbReference type="InterPro" id="IPR011009">
    <property type="entry name" value="Kinase-like_dom_sf"/>
</dbReference>
<dbReference type="Proteomes" id="UP001476247">
    <property type="component" value="Unassembled WGS sequence"/>
</dbReference>
<name>A0ABP9YBN2_9FUNG</name>
<dbReference type="PANTHER" id="PTHR24355">
    <property type="entry name" value="G PROTEIN-COUPLED RECEPTOR KINASE/RIBOSOMAL PROTEIN S6 KINASE"/>
    <property type="match status" value="1"/>
</dbReference>
<evidence type="ECO:0000313" key="12">
    <source>
        <dbReference type="Proteomes" id="UP001476247"/>
    </source>
</evidence>
<evidence type="ECO:0000256" key="5">
    <source>
        <dbReference type="ARBA" id="ARBA00022840"/>
    </source>
</evidence>